<keyword evidence="2" id="KW-1185">Reference proteome</keyword>
<comment type="caution">
    <text evidence="1">The sequence shown here is derived from an EMBL/GenBank/DDBJ whole genome shotgun (WGS) entry which is preliminary data.</text>
</comment>
<evidence type="ECO:0000313" key="1">
    <source>
        <dbReference type="EMBL" id="RJG36160.1"/>
    </source>
</evidence>
<name>A0A418Y934_9GAMM</name>
<dbReference type="RefSeq" id="WP_119912626.1">
    <property type="nucleotide sequence ID" value="NZ_QZCH01000087.1"/>
</dbReference>
<dbReference type="Gene3D" id="2.180.10.10">
    <property type="entry name" value="RHS repeat-associated core"/>
    <property type="match status" value="1"/>
</dbReference>
<dbReference type="EMBL" id="QZCH01000087">
    <property type="protein sequence ID" value="RJG36160.1"/>
    <property type="molecule type" value="Genomic_DNA"/>
</dbReference>
<dbReference type="AlphaFoldDB" id="A0A418Y934"/>
<organism evidence="1 2">
    <name type="scientific">Motilimonas pumila</name>
    <dbReference type="NCBI Taxonomy" id="2303987"/>
    <lineage>
        <taxon>Bacteria</taxon>
        <taxon>Pseudomonadati</taxon>
        <taxon>Pseudomonadota</taxon>
        <taxon>Gammaproteobacteria</taxon>
        <taxon>Alteromonadales</taxon>
        <taxon>Alteromonadales genera incertae sedis</taxon>
        <taxon>Motilimonas</taxon>
    </lineage>
</organism>
<sequence length="56" mass="6531">MRWAIQSGACNTVPTVLKQEVEEVQSPLRFHGQYYDAETGLHYNRHRYYNPNSGAF</sequence>
<dbReference type="NCBIfam" id="TIGR03696">
    <property type="entry name" value="Rhs_assc_core"/>
    <property type="match status" value="1"/>
</dbReference>
<evidence type="ECO:0000313" key="2">
    <source>
        <dbReference type="Proteomes" id="UP000283255"/>
    </source>
</evidence>
<accession>A0A418Y934</accession>
<protein>
    <recommendedName>
        <fullName evidence="3">RHS repeat-associated core domain-containing protein</fullName>
    </recommendedName>
</protein>
<dbReference type="InterPro" id="IPR022385">
    <property type="entry name" value="Rhs_assc_core"/>
</dbReference>
<reference evidence="1 2" key="2">
    <citation type="submission" date="2019-01" db="EMBL/GenBank/DDBJ databases">
        <title>Motilimonas pumilus sp. nov., isolated from the gut of sea cucumber (Apostichopus japonicus).</title>
        <authorList>
            <person name="Wang F.-Q."/>
            <person name="Ren L.-H."/>
            <person name="Lin Y.-W."/>
            <person name="Sun G.-H."/>
            <person name="Du Z.-J."/>
            <person name="Zhao J.-X."/>
            <person name="Liu X.-J."/>
            <person name="Liu L.-J."/>
        </authorList>
    </citation>
    <scope>NUCLEOTIDE SEQUENCE [LARGE SCALE GENOMIC DNA]</scope>
    <source>
        <strain evidence="1 2">PLHSC7-2</strain>
    </source>
</reference>
<reference evidence="1 2" key="1">
    <citation type="submission" date="2018-09" db="EMBL/GenBank/DDBJ databases">
        <authorList>
            <person name="Wang F."/>
        </authorList>
    </citation>
    <scope>NUCLEOTIDE SEQUENCE [LARGE SCALE GENOMIC DNA]</scope>
    <source>
        <strain evidence="1 2">PLHSC7-2</strain>
    </source>
</reference>
<proteinExistence type="predicted"/>
<evidence type="ECO:0008006" key="3">
    <source>
        <dbReference type="Google" id="ProtNLM"/>
    </source>
</evidence>
<dbReference type="OrthoDB" id="9816400at2"/>
<gene>
    <name evidence="1" type="ORF">D1Z90_20500</name>
</gene>
<dbReference type="Proteomes" id="UP000283255">
    <property type="component" value="Unassembled WGS sequence"/>
</dbReference>